<accession>A0A4R2M4K9</accession>
<comment type="caution">
    <text evidence="1">The sequence shown here is derived from an EMBL/GenBank/DDBJ whole genome shotgun (WGS) entry which is preliminary data.</text>
</comment>
<reference evidence="1 2" key="1">
    <citation type="submission" date="2019-03" db="EMBL/GenBank/DDBJ databases">
        <title>Genomic Encyclopedia of Type Strains, Phase IV (KMG-IV): sequencing the most valuable type-strain genomes for metagenomic binning, comparative biology and taxonomic classification.</title>
        <authorList>
            <person name="Goeker M."/>
        </authorList>
    </citation>
    <scope>NUCLEOTIDE SEQUENCE [LARGE SCALE GENOMIC DNA]</scope>
    <source>
        <strain evidence="1 2">DSM 1709</strain>
    </source>
</reference>
<protein>
    <submittedName>
        <fullName evidence="1">Tfp pilus assembly protein PilX</fullName>
    </submittedName>
</protein>
<evidence type="ECO:0000313" key="1">
    <source>
        <dbReference type="EMBL" id="TCP00971.1"/>
    </source>
</evidence>
<name>A0A4R2M4K9_RUBGE</name>
<gene>
    <name evidence="1" type="ORF">EV684_111178</name>
</gene>
<dbReference type="EMBL" id="SLXD01000011">
    <property type="protein sequence ID" value="TCP00971.1"/>
    <property type="molecule type" value="Genomic_DNA"/>
</dbReference>
<dbReference type="RefSeq" id="WP_242478420.1">
    <property type="nucleotide sequence ID" value="NZ_CP181386.1"/>
</dbReference>
<dbReference type="GeneID" id="99683174"/>
<dbReference type="Proteomes" id="UP000295106">
    <property type="component" value="Unassembled WGS sequence"/>
</dbReference>
<dbReference type="AlphaFoldDB" id="A0A4R2M4K9"/>
<sequence>MLKLRRLKRRAERGVTMLVVLILLTVMLLGGLALARMTEAGTLAGGNVAFHESAVQASEIGLNTAFARVNALTNEEMSATNWYSPVQLAKDANGVPTVEWSAAPSITVGANTVRYVVERACTAAHVDYPLRECLVKQIPQPKSRVAGAEELDPPNSKQFRITVRVEGPKGTVVVVQSLVTKG</sequence>
<organism evidence="1 2">
    <name type="scientific">Rubrivivax gelatinosus</name>
    <name type="common">Rhodocyclus gelatinosus</name>
    <name type="synonym">Rhodopseudomonas gelatinosa</name>
    <dbReference type="NCBI Taxonomy" id="28068"/>
    <lineage>
        <taxon>Bacteria</taxon>
        <taxon>Pseudomonadati</taxon>
        <taxon>Pseudomonadota</taxon>
        <taxon>Betaproteobacteria</taxon>
        <taxon>Burkholderiales</taxon>
        <taxon>Sphaerotilaceae</taxon>
        <taxon>Rubrivivax</taxon>
    </lineage>
</organism>
<proteinExistence type="predicted"/>
<evidence type="ECO:0000313" key="2">
    <source>
        <dbReference type="Proteomes" id="UP000295106"/>
    </source>
</evidence>